<sequence length="60" mass="6775">MDLQRVKEILAAENEISVHYHGVPIWIESIDSTSSMAIISPRGTHEERQLVSIDGLDETR</sequence>
<dbReference type="RefSeq" id="WP_167830716.1">
    <property type="nucleotide sequence ID" value="NZ_JAAVUM010000001.1"/>
</dbReference>
<evidence type="ECO:0000313" key="6">
    <source>
        <dbReference type="Proteomes" id="UP000587942"/>
    </source>
</evidence>
<dbReference type="GO" id="GO:0042601">
    <property type="term" value="C:endospore-forming forespore"/>
    <property type="evidence" value="ECO:0007669"/>
    <property type="project" value="InterPro"/>
</dbReference>
<protein>
    <recommendedName>
        <fullName evidence="4">Small, acid-soluble spore protein H</fullName>
        <shortName evidence="4">SASP H</shortName>
    </recommendedName>
</protein>
<comment type="caution">
    <text evidence="5">The sequence shown here is derived from an EMBL/GenBank/DDBJ whole genome shotgun (WGS) entry which is preliminary data.</text>
</comment>
<evidence type="ECO:0000256" key="4">
    <source>
        <dbReference type="HAMAP-Rule" id="MF_00667"/>
    </source>
</evidence>
<name>A0A846TP55_9BACI</name>
<dbReference type="HAMAP" id="MF_00667">
    <property type="entry name" value="SspH"/>
    <property type="match status" value="1"/>
</dbReference>
<organism evidence="5 6">
    <name type="scientific">Mesobacillus selenatarsenatis</name>
    <dbReference type="NCBI Taxonomy" id="388741"/>
    <lineage>
        <taxon>Bacteria</taxon>
        <taxon>Bacillati</taxon>
        <taxon>Bacillota</taxon>
        <taxon>Bacilli</taxon>
        <taxon>Bacillales</taxon>
        <taxon>Bacillaceae</taxon>
        <taxon>Mesobacillus</taxon>
    </lineage>
</organism>
<dbReference type="InterPro" id="IPR012610">
    <property type="entry name" value="SASP_SspH"/>
</dbReference>
<comment type="induction">
    <text evidence="4">Expressed only in the forespore compartment of sporulating cells.</text>
</comment>
<comment type="similarity">
    <text evidence="2 4">Belongs to the SspH family.</text>
</comment>
<accession>A0A846TP55</accession>
<gene>
    <name evidence="4" type="primary">sspH</name>
    <name evidence="5" type="ORF">GWK17_01715</name>
</gene>
<dbReference type="Pfam" id="PF08141">
    <property type="entry name" value="SspH"/>
    <property type="match status" value="1"/>
</dbReference>
<dbReference type="NCBIfam" id="TIGR02861">
    <property type="entry name" value="SASP_H"/>
    <property type="match status" value="1"/>
</dbReference>
<comment type="subcellular location">
    <subcellularLocation>
        <location evidence="1 4">Spore core</location>
    </subcellularLocation>
</comment>
<keyword evidence="3 4" id="KW-0749">Sporulation</keyword>
<dbReference type="EMBL" id="JAAVUM010000001">
    <property type="protein sequence ID" value="NKE04201.1"/>
    <property type="molecule type" value="Genomic_DNA"/>
</dbReference>
<evidence type="ECO:0000256" key="1">
    <source>
        <dbReference type="ARBA" id="ARBA00004288"/>
    </source>
</evidence>
<evidence type="ECO:0000313" key="5">
    <source>
        <dbReference type="EMBL" id="NKE04201.1"/>
    </source>
</evidence>
<evidence type="ECO:0000256" key="3">
    <source>
        <dbReference type="ARBA" id="ARBA00022969"/>
    </source>
</evidence>
<dbReference type="GO" id="GO:0030435">
    <property type="term" value="P:sporulation resulting in formation of a cellular spore"/>
    <property type="evidence" value="ECO:0007669"/>
    <property type="project" value="UniProtKB-KW"/>
</dbReference>
<proteinExistence type="evidence at transcript level"/>
<evidence type="ECO:0000256" key="2">
    <source>
        <dbReference type="ARBA" id="ARBA00006573"/>
    </source>
</evidence>
<dbReference type="AlphaFoldDB" id="A0A846TP55"/>
<reference evidence="5 6" key="1">
    <citation type="submission" date="2020-03" db="EMBL/GenBank/DDBJ databases">
        <authorList>
            <person name="Sun Q."/>
        </authorList>
    </citation>
    <scope>NUCLEOTIDE SEQUENCE [LARGE SCALE GENOMIC DNA]</scope>
    <source>
        <strain evidence="5 6">KACC 21451</strain>
    </source>
</reference>
<dbReference type="Proteomes" id="UP000587942">
    <property type="component" value="Unassembled WGS sequence"/>
</dbReference>
<dbReference type="GO" id="GO:0030436">
    <property type="term" value="P:asexual sporulation"/>
    <property type="evidence" value="ECO:0007669"/>
    <property type="project" value="UniProtKB-UniRule"/>
</dbReference>